<sequence>MSTPELAWFKSSYSSGDGDNCVEVAPDWRKSSYSSGSGDDCVEIAPCPTTLHVRDSKNPDGPQLALSPRAWTEFVAYASLR</sequence>
<reference evidence="2 3" key="1">
    <citation type="submission" date="2018-05" db="EMBL/GenBank/DDBJ databases">
        <title>Streptomyces venezuelae.</title>
        <authorList>
            <person name="Kim W."/>
            <person name="Lee N."/>
            <person name="Cho B.-K."/>
        </authorList>
    </citation>
    <scope>NUCLEOTIDE SEQUENCE [LARGE SCALE GENOMIC DNA]</scope>
    <source>
        <strain evidence="2 3">ATCC 14585</strain>
    </source>
</reference>
<dbReference type="Pfam" id="PF04149">
    <property type="entry name" value="DUF397"/>
    <property type="match status" value="2"/>
</dbReference>
<dbReference type="RefSeq" id="WP_150186939.1">
    <property type="nucleotide sequence ID" value="NZ_CP029191.1"/>
</dbReference>
<feature type="domain" description="DUF397" evidence="1">
    <location>
        <begin position="27"/>
        <end position="78"/>
    </location>
</feature>
<name>A0A5P2CU50_STRVZ</name>
<dbReference type="Proteomes" id="UP000324015">
    <property type="component" value="Chromosome"/>
</dbReference>
<evidence type="ECO:0000313" key="2">
    <source>
        <dbReference type="EMBL" id="QES44611.1"/>
    </source>
</evidence>
<proteinExistence type="predicted"/>
<gene>
    <name evidence="2" type="ORF">DEJ49_29685</name>
</gene>
<dbReference type="InterPro" id="IPR007278">
    <property type="entry name" value="DUF397"/>
</dbReference>
<dbReference type="EMBL" id="CP029191">
    <property type="protein sequence ID" value="QES44611.1"/>
    <property type="molecule type" value="Genomic_DNA"/>
</dbReference>
<accession>A0A5P2CU50</accession>
<evidence type="ECO:0000313" key="3">
    <source>
        <dbReference type="Proteomes" id="UP000324015"/>
    </source>
</evidence>
<dbReference type="AlphaFoldDB" id="A0A5P2CU50"/>
<evidence type="ECO:0000259" key="1">
    <source>
        <dbReference type="Pfam" id="PF04149"/>
    </source>
</evidence>
<organism evidence="2 3">
    <name type="scientific">Streptomyces venezuelae</name>
    <dbReference type="NCBI Taxonomy" id="54571"/>
    <lineage>
        <taxon>Bacteria</taxon>
        <taxon>Bacillati</taxon>
        <taxon>Actinomycetota</taxon>
        <taxon>Actinomycetes</taxon>
        <taxon>Kitasatosporales</taxon>
        <taxon>Streptomycetaceae</taxon>
        <taxon>Streptomyces</taxon>
    </lineage>
</organism>
<protein>
    <submittedName>
        <fullName evidence="2">DUF397 domain-containing protein</fullName>
    </submittedName>
</protein>
<feature type="domain" description="DUF397" evidence="1">
    <location>
        <begin position="6"/>
        <end position="25"/>
    </location>
</feature>